<protein>
    <recommendedName>
        <fullName evidence="1">RecF/RecN/SMC N-terminal domain-containing protein</fullName>
    </recommendedName>
</protein>
<dbReference type="Gene3D" id="3.40.50.300">
    <property type="entry name" value="P-loop containing nucleotide triphosphate hydrolases"/>
    <property type="match status" value="1"/>
</dbReference>
<dbReference type="InterPro" id="IPR003395">
    <property type="entry name" value="RecF/RecN/SMC_N"/>
</dbReference>
<feature type="domain" description="RecF/RecN/SMC N-terminal" evidence="1">
    <location>
        <begin position="45"/>
        <end position="129"/>
    </location>
</feature>
<dbReference type="SUPFAM" id="SSF52540">
    <property type="entry name" value="P-loop containing nucleoside triphosphate hydrolases"/>
    <property type="match status" value="1"/>
</dbReference>
<evidence type="ECO:0000259" key="1">
    <source>
        <dbReference type="Pfam" id="PF02463"/>
    </source>
</evidence>
<gene>
    <name evidence="2" type="ORF">S12H4_22723</name>
</gene>
<dbReference type="EMBL" id="BARW01011906">
    <property type="protein sequence ID" value="GAI78147.1"/>
    <property type="molecule type" value="Genomic_DNA"/>
</dbReference>
<dbReference type="AlphaFoldDB" id="X1RBL6"/>
<reference evidence="2" key="1">
    <citation type="journal article" date="2014" name="Front. Microbiol.">
        <title>High frequency of phylogenetically diverse reductive dehalogenase-homologous genes in deep subseafloor sedimentary metagenomes.</title>
        <authorList>
            <person name="Kawai M."/>
            <person name="Futagami T."/>
            <person name="Toyoda A."/>
            <person name="Takaki Y."/>
            <person name="Nishi S."/>
            <person name="Hori S."/>
            <person name="Arai W."/>
            <person name="Tsubouchi T."/>
            <person name="Morono Y."/>
            <person name="Uchiyama I."/>
            <person name="Ito T."/>
            <person name="Fujiyama A."/>
            <person name="Inagaki F."/>
            <person name="Takami H."/>
        </authorList>
    </citation>
    <scope>NUCLEOTIDE SEQUENCE</scope>
    <source>
        <strain evidence="2">Expedition CK06-06</strain>
    </source>
</reference>
<proteinExistence type="predicted"/>
<evidence type="ECO:0000313" key="2">
    <source>
        <dbReference type="EMBL" id="GAI78147.1"/>
    </source>
</evidence>
<feature type="non-terminal residue" evidence="2">
    <location>
        <position position="1"/>
    </location>
</feature>
<sequence>KIDNSFRKYFSKLTGGGEAALVLENPEDPFAGGMDMNVQFRNKASILVSGASSGERSVSAVAFIFALQDFMPTAFYVFDEIDAHLDPVHVSRLGDLFAEESMKSQFVVITLKPEMVSKAKKVWGIYERSGYSHVVSAKIKETT</sequence>
<comment type="caution">
    <text evidence="2">The sequence shown here is derived from an EMBL/GenBank/DDBJ whole genome shotgun (WGS) entry which is preliminary data.</text>
</comment>
<organism evidence="2">
    <name type="scientific">marine sediment metagenome</name>
    <dbReference type="NCBI Taxonomy" id="412755"/>
    <lineage>
        <taxon>unclassified sequences</taxon>
        <taxon>metagenomes</taxon>
        <taxon>ecological metagenomes</taxon>
    </lineage>
</organism>
<accession>X1RBL6</accession>
<dbReference type="PANTHER" id="PTHR43977">
    <property type="entry name" value="STRUCTURAL MAINTENANCE OF CHROMOSOMES PROTEIN 3"/>
    <property type="match status" value="1"/>
</dbReference>
<dbReference type="InterPro" id="IPR027417">
    <property type="entry name" value="P-loop_NTPase"/>
</dbReference>
<dbReference type="Pfam" id="PF02463">
    <property type="entry name" value="SMC_N"/>
    <property type="match status" value="1"/>
</dbReference>
<name>X1RBL6_9ZZZZ</name>